<keyword evidence="4 6" id="KW-1133">Transmembrane helix</keyword>
<dbReference type="RefSeq" id="WP_084372635.1">
    <property type="nucleotide sequence ID" value="NZ_FWYF01000002.1"/>
</dbReference>
<keyword evidence="10" id="KW-1185">Reference proteome</keyword>
<dbReference type="InterPro" id="IPR032807">
    <property type="entry name" value="GNVR"/>
</dbReference>
<gene>
    <name evidence="9" type="ORF">SAMN04488029_1950</name>
</gene>
<dbReference type="OrthoDB" id="1522571at2"/>
<evidence type="ECO:0000313" key="10">
    <source>
        <dbReference type="Proteomes" id="UP000192472"/>
    </source>
</evidence>
<dbReference type="PANTHER" id="PTHR32309:SF13">
    <property type="entry name" value="FERRIC ENTEROBACTIN TRANSPORT PROTEIN FEPE"/>
    <property type="match status" value="1"/>
</dbReference>
<dbReference type="InterPro" id="IPR003856">
    <property type="entry name" value="LPS_length_determ_N"/>
</dbReference>
<reference evidence="9 10" key="1">
    <citation type="submission" date="2017-04" db="EMBL/GenBank/DDBJ databases">
        <authorList>
            <person name="Afonso C.L."/>
            <person name="Miller P.J."/>
            <person name="Scott M.A."/>
            <person name="Spackman E."/>
            <person name="Goraichik I."/>
            <person name="Dimitrov K.M."/>
            <person name="Suarez D.L."/>
            <person name="Swayne D.E."/>
        </authorList>
    </citation>
    <scope>NUCLEOTIDE SEQUENCE [LARGE SCALE GENOMIC DNA]</scope>
    <source>
        <strain evidence="9 10">DSM 26133</strain>
    </source>
</reference>
<comment type="subcellular location">
    <subcellularLocation>
        <location evidence="1">Cell membrane</location>
        <topology evidence="1">Multi-pass membrane protein</topology>
    </subcellularLocation>
</comment>
<dbReference type="PANTHER" id="PTHR32309">
    <property type="entry name" value="TYROSINE-PROTEIN KINASE"/>
    <property type="match status" value="1"/>
</dbReference>
<protein>
    <submittedName>
        <fullName evidence="9">G-rich domain on putative tyrosine kinase</fullName>
    </submittedName>
</protein>
<keyword evidence="2" id="KW-1003">Cell membrane</keyword>
<feature type="transmembrane region" description="Helical" evidence="6">
    <location>
        <begin position="336"/>
        <end position="360"/>
    </location>
</feature>
<keyword evidence="9" id="KW-0808">Transferase</keyword>
<accession>A0A1W2GCW4</accession>
<keyword evidence="5 6" id="KW-0472">Membrane</keyword>
<feature type="transmembrane region" description="Helical" evidence="6">
    <location>
        <begin position="30"/>
        <end position="48"/>
    </location>
</feature>
<evidence type="ECO:0000259" key="8">
    <source>
        <dbReference type="Pfam" id="PF13807"/>
    </source>
</evidence>
<sequence length="363" mass="40452">MSEENKSHIVQDDEIDLVELAKTIWSGRKFIAKVTGVFIILGLVIAFTSPVEYEASCKLLPESTEGSMPNLGGLGGLAGLAGIDIGGMAGGGGTLSPQLYPEIVNSLPFILDVMNDTIYFESIDLRTTSFDYFENIAKPSLFGYVLKYTIGLPGVLKSALTIEKLPEDQSNTQEFYRLSKKEWKIIEKFKDRIALSIEEETGLIAIKVEMPDPYAAAQVAKKIEQEVTKAVIQYKTNKAKDNLQFVTESFKDAKAEFESQQLRMARVTDRNMNVSSATAQIELRRIENEYNVAFEVYKGLASQVEQAKIKLKEETPVFTIFEPLRIPEDKSSPNRIMIVILCCLIGVFTGITVSMAKYLFPTH</sequence>
<keyword evidence="9" id="KW-0418">Kinase</keyword>
<proteinExistence type="predicted"/>
<evidence type="ECO:0000256" key="4">
    <source>
        <dbReference type="ARBA" id="ARBA00022989"/>
    </source>
</evidence>
<evidence type="ECO:0000256" key="5">
    <source>
        <dbReference type="ARBA" id="ARBA00023136"/>
    </source>
</evidence>
<dbReference type="Pfam" id="PF13807">
    <property type="entry name" value="GNVR"/>
    <property type="match status" value="1"/>
</dbReference>
<keyword evidence="3 6" id="KW-0812">Transmembrane</keyword>
<dbReference type="AlphaFoldDB" id="A0A1W2GCW4"/>
<name>A0A1W2GCW4_REIFA</name>
<evidence type="ECO:0000256" key="1">
    <source>
        <dbReference type="ARBA" id="ARBA00004651"/>
    </source>
</evidence>
<evidence type="ECO:0000256" key="6">
    <source>
        <dbReference type="SAM" id="Phobius"/>
    </source>
</evidence>
<dbReference type="GO" id="GO:0004713">
    <property type="term" value="F:protein tyrosine kinase activity"/>
    <property type="evidence" value="ECO:0007669"/>
    <property type="project" value="TreeGrafter"/>
</dbReference>
<dbReference type="Proteomes" id="UP000192472">
    <property type="component" value="Unassembled WGS sequence"/>
</dbReference>
<dbReference type="InterPro" id="IPR050445">
    <property type="entry name" value="Bact_polysacc_biosynth/exp"/>
</dbReference>
<evidence type="ECO:0000259" key="7">
    <source>
        <dbReference type="Pfam" id="PF02706"/>
    </source>
</evidence>
<dbReference type="Pfam" id="PF02706">
    <property type="entry name" value="Wzz"/>
    <property type="match status" value="1"/>
</dbReference>
<evidence type="ECO:0000313" key="9">
    <source>
        <dbReference type="EMBL" id="SMD34322.1"/>
    </source>
</evidence>
<organism evidence="9 10">
    <name type="scientific">Reichenbachiella faecimaris</name>
    <dbReference type="NCBI Taxonomy" id="692418"/>
    <lineage>
        <taxon>Bacteria</taxon>
        <taxon>Pseudomonadati</taxon>
        <taxon>Bacteroidota</taxon>
        <taxon>Cytophagia</taxon>
        <taxon>Cytophagales</taxon>
        <taxon>Reichenbachiellaceae</taxon>
        <taxon>Reichenbachiella</taxon>
    </lineage>
</organism>
<feature type="domain" description="Polysaccharide chain length determinant N-terminal" evidence="7">
    <location>
        <begin position="13"/>
        <end position="74"/>
    </location>
</feature>
<dbReference type="STRING" id="692418.SAMN04488029_1950"/>
<evidence type="ECO:0000256" key="3">
    <source>
        <dbReference type="ARBA" id="ARBA00022692"/>
    </source>
</evidence>
<feature type="domain" description="Tyrosine-protein kinase G-rich" evidence="8">
    <location>
        <begin position="278"/>
        <end position="357"/>
    </location>
</feature>
<dbReference type="GO" id="GO:0005886">
    <property type="term" value="C:plasma membrane"/>
    <property type="evidence" value="ECO:0007669"/>
    <property type="project" value="UniProtKB-SubCell"/>
</dbReference>
<dbReference type="EMBL" id="FWYF01000002">
    <property type="protein sequence ID" value="SMD34322.1"/>
    <property type="molecule type" value="Genomic_DNA"/>
</dbReference>
<evidence type="ECO:0000256" key="2">
    <source>
        <dbReference type="ARBA" id="ARBA00022475"/>
    </source>
</evidence>